<feature type="transmembrane region" description="Helical" evidence="1">
    <location>
        <begin position="39"/>
        <end position="58"/>
    </location>
</feature>
<dbReference type="KEGG" id="gbi:PG2T_02410"/>
<evidence type="ECO:0000256" key="2">
    <source>
        <dbReference type="SAM" id="SignalP"/>
    </source>
</evidence>
<evidence type="ECO:0000313" key="4">
    <source>
        <dbReference type="Proteomes" id="UP000092952"/>
    </source>
</evidence>
<keyword evidence="1" id="KW-1133">Transmembrane helix</keyword>
<reference evidence="4" key="1">
    <citation type="submission" date="2016-03" db="EMBL/GenBank/DDBJ databases">
        <title>Complete genome sequence of Solimmundus cernigliae, representing a novel lineage of polycyclic aromatic hydrocarbon degraders within the Gammaproteobacteria.</title>
        <authorList>
            <person name="Singleton D.R."/>
            <person name="Dickey A.N."/>
            <person name="Scholl E.H."/>
            <person name="Wright F.A."/>
            <person name="Aitken M.D."/>
        </authorList>
    </citation>
    <scope>NUCLEOTIDE SEQUENCE [LARGE SCALE GENOMIC DNA]</scope>
    <source>
        <strain evidence="4">TR3.2</strain>
    </source>
</reference>
<keyword evidence="1" id="KW-0812">Transmembrane</keyword>
<dbReference type="InParanoid" id="A0A1B1YQX4"/>
<keyword evidence="1" id="KW-0472">Membrane</keyword>
<evidence type="ECO:0000256" key="1">
    <source>
        <dbReference type="SAM" id="Phobius"/>
    </source>
</evidence>
<feature type="chain" id="PRO_5008532991" evidence="2">
    <location>
        <begin position="22"/>
        <end position="68"/>
    </location>
</feature>
<keyword evidence="2" id="KW-0732">Signal</keyword>
<dbReference type="STRING" id="1810504.PG2T_02410"/>
<dbReference type="EMBL" id="CP014671">
    <property type="protein sequence ID" value="ANX03153.1"/>
    <property type="molecule type" value="Genomic_DNA"/>
</dbReference>
<keyword evidence="4" id="KW-1185">Reference proteome</keyword>
<protein>
    <submittedName>
        <fullName evidence="3">Uncharacterized protein</fullName>
    </submittedName>
</protein>
<evidence type="ECO:0000313" key="3">
    <source>
        <dbReference type="EMBL" id="ANX03153.1"/>
    </source>
</evidence>
<sequence length="68" mass="7119">MKHSSKALFLAMLALPGVALAHSGHAPLAGLPDLLLHHPWTALLLLALGVGGLGLLGAQRARARSRRR</sequence>
<dbReference type="RefSeq" id="WP_068802661.1">
    <property type="nucleotide sequence ID" value="NZ_CP014671.1"/>
</dbReference>
<gene>
    <name evidence="3" type="ORF">PG2T_02410</name>
</gene>
<dbReference type="Proteomes" id="UP000092952">
    <property type="component" value="Chromosome"/>
</dbReference>
<organism evidence="3 4">
    <name type="scientific">Immundisolibacter cernigliae</name>
    <dbReference type="NCBI Taxonomy" id="1810504"/>
    <lineage>
        <taxon>Bacteria</taxon>
        <taxon>Pseudomonadati</taxon>
        <taxon>Pseudomonadota</taxon>
        <taxon>Gammaproteobacteria</taxon>
        <taxon>Immundisolibacterales</taxon>
        <taxon>Immundisolibacteraceae</taxon>
        <taxon>Immundisolibacter</taxon>
    </lineage>
</organism>
<accession>A0A1B1YQX4</accession>
<proteinExistence type="predicted"/>
<feature type="signal peptide" evidence="2">
    <location>
        <begin position="1"/>
        <end position="21"/>
    </location>
</feature>
<dbReference type="AlphaFoldDB" id="A0A1B1YQX4"/>
<name>A0A1B1YQX4_9GAMM</name>